<evidence type="ECO:0000313" key="1">
    <source>
        <dbReference type="EMBL" id="KKN31340.1"/>
    </source>
</evidence>
<proteinExistence type="predicted"/>
<organism evidence="1">
    <name type="scientific">marine sediment metagenome</name>
    <dbReference type="NCBI Taxonomy" id="412755"/>
    <lineage>
        <taxon>unclassified sequences</taxon>
        <taxon>metagenomes</taxon>
        <taxon>ecological metagenomes</taxon>
    </lineage>
</organism>
<accession>A0A0F9PHP2</accession>
<reference evidence="1" key="1">
    <citation type="journal article" date="2015" name="Nature">
        <title>Complex archaea that bridge the gap between prokaryotes and eukaryotes.</title>
        <authorList>
            <person name="Spang A."/>
            <person name="Saw J.H."/>
            <person name="Jorgensen S.L."/>
            <person name="Zaremba-Niedzwiedzka K."/>
            <person name="Martijn J."/>
            <person name="Lind A.E."/>
            <person name="van Eijk R."/>
            <person name="Schleper C."/>
            <person name="Guy L."/>
            <person name="Ettema T.J."/>
        </authorList>
    </citation>
    <scope>NUCLEOTIDE SEQUENCE</scope>
</reference>
<name>A0A0F9PHP2_9ZZZZ</name>
<comment type="caution">
    <text evidence="1">The sequence shown here is derived from an EMBL/GenBank/DDBJ whole genome shotgun (WGS) entry which is preliminary data.</text>
</comment>
<protein>
    <submittedName>
        <fullName evidence="1">Uncharacterized protein</fullName>
    </submittedName>
</protein>
<gene>
    <name evidence="1" type="ORF">LCGC14_0824900</name>
</gene>
<sequence>MKRLWAFILRHVYVRGALKVTGIGGGSVDYNPLAGTKSFEVLKLGGSFGIRW</sequence>
<dbReference type="EMBL" id="LAZR01002337">
    <property type="protein sequence ID" value="KKN31340.1"/>
    <property type="molecule type" value="Genomic_DNA"/>
</dbReference>
<dbReference type="AlphaFoldDB" id="A0A0F9PHP2"/>